<dbReference type="Proteomes" id="UP000235826">
    <property type="component" value="Chromosome"/>
</dbReference>
<evidence type="ECO:0000313" key="1">
    <source>
        <dbReference type="EMBL" id="AUP80448.1"/>
    </source>
</evidence>
<dbReference type="SUPFAM" id="SSF54427">
    <property type="entry name" value="NTF2-like"/>
    <property type="match status" value="1"/>
</dbReference>
<evidence type="ECO:0000313" key="2">
    <source>
        <dbReference type="Proteomes" id="UP000235826"/>
    </source>
</evidence>
<dbReference type="RefSeq" id="WP_102757094.1">
    <property type="nucleotide sequence ID" value="NZ_CP025791.1"/>
</dbReference>
<proteinExistence type="predicted"/>
<dbReference type="AlphaFoldDB" id="A0A2K9PUF4"/>
<evidence type="ECO:0008006" key="3">
    <source>
        <dbReference type="Google" id="ProtNLM"/>
    </source>
</evidence>
<organism evidence="1 2">
    <name type="scientific">Flavivirga eckloniae</name>
    <dbReference type="NCBI Taxonomy" id="1803846"/>
    <lineage>
        <taxon>Bacteria</taxon>
        <taxon>Pseudomonadati</taxon>
        <taxon>Bacteroidota</taxon>
        <taxon>Flavobacteriia</taxon>
        <taxon>Flavobacteriales</taxon>
        <taxon>Flavobacteriaceae</taxon>
        <taxon>Flavivirga</taxon>
    </lineage>
</organism>
<dbReference type="EMBL" id="CP025791">
    <property type="protein sequence ID" value="AUP80448.1"/>
    <property type="molecule type" value="Genomic_DNA"/>
</dbReference>
<dbReference type="OrthoDB" id="1435559at2"/>
<sequence length="157" mass="18312">MKLTWTTSLLFIVIFNTYGQKALSHDGKEAIKLEIKQMFENFHNDIKKNGLTSEFKYLDDSSDFFWVPPGYKETLDYDTVKKILIDNSKKVNFIEFSWENIKIYPLTKNIANYSGVVKCVQTVTNHDPLTFKLIESGTLIKREDGWKFLNGQSRNLQ</sequence>
<gene>
    <name evidence="1" type="ORF">C1H87_17705</name>
</gene>
<name>A0A2K9PUF4_9FLAO</name>
<protein>
    <recommendedName>
        <fullName evidence="3">SnoaL-like domain-containing protein</fullName>
    </recommendedName>
</protein>
<keyword evidence="2" id="KW-1185">Reference proteome</keyword>
<accession>A0A2K9PUF4</accession>
<dbReference type="InterPro" id="IPR032710">
    <property type="entry name" value="NTF2-like_dom_sf"/>
</dbReference>
<dbReference type="KEGG" id="fek:C1H87_17705"/>
<reference evidence="1 2" key="1">
    <citation type="submission" date="2018-01" db="EMBL/GenBank/DDBJ databases">
        <title>Complete genome sequence of Flavivirga eckloniae ECD14 isolated from seaweed Ecklonia cava.</title>
        <authorList>
            <person name="Lee J.H."/>
            <person name="Baik K.S."/>
            <person name="Seong C.N."/>
        </authorList>
    </citation>
    <scope>NUCLEOTIDE SEQUENCE [LARGE SCALE GENOMIC DNA]</scope>
    <source>
        <strain evidence="1 2">ECD14</strain>
    </source>
</reference>